<protein>
    <recommendedName>
        <fullName evidence="3">Amidohydrolase-related domain-containing protein</fullName>
    </recommendedName>
</protein>
<comment type="caution">
    <text evidence="1">The sequence shown here is derived from an EMBL/GenBank/DDBJ whole genome shotgun (WGS) entry which is preliminary data.</text>
</comment>
<dbReference type="EMBL" id="BAABDQ010000093">
    <property type="protein sequence ID" value="GAA3627251.1"/>
    <property type="molecule type" value="Genomic_DNA"/>
</dbReference>
<gene>
    <name evidence="1" type="ORF">GCM10022419_135780</name>
</gene>
<reference evidence="2" key="1">
    <citation type="journal article" date="2019" name="Int. J. Syst. Evol. Microbiol.">
        <title>The Global Catalogue of Microorganisms (GCM) 10K type strain sequencing project: providing services to taxonomists for standard genome sequencing and annotation.</title>
        <authorList>
            <consortium name="The Broad Institute Genomics Platform"/>
            <consortium name="The Broad Institute Genome Sequencing Center for Infectious Disease"/>
            <person name="Wu L."/>
            <person name="Ma J."/>
        </authorList>
    </citation>
    <scope>NUCLEOTIDE SEQUENCE [LARGE SCALE GENOMIC DNA]</scope>
    <source>
        <strain evidence="2">JCM 17326</strain>
    </source>
</reference>
<name>A0ABP7A970_9ACTN</name>
<organism evidence="1 2">
    <name type="scientific">Nonomuraea rosea</name>
    <dbReference type="NCBI Taxonomy" id="638574"/>
    <lineage>
        <taxon>Bacteria</taxon>
        <taxon>Bacillati</taxon>
        <taxon>Actinomycetota</taxon>
        <taxon>Actinomycetes</taxon>
        <taxon>Streptosporangiales</taxon>
        <taxon>Streptosporangiaceae</taxon>
        <taxon>Nonomuraea</taxon>
    </lineage>
</organism>
<proteinExistence type="predicted"/>
<sequence length="102" mass="10481">MCGRCPGDRRGGVDLVGLDVGGRGHAGMHGDGGPVVVLGHQADQPAQWRLGFGDGQMPALGLQDVVAACREHGARFSIHVESGARCMRDGIVVPSGIAGARR</sequence>
<accession>A0ABP7A970</accession>
<evidence type="ECO:0008006" key="3">
    <source>
        <dbReference type="Google" id="ProtNLM"/>
    </source>
</evidence>
<dbReference type="Proteomes" id="UP001500630">
    <property type="component" value="Unassembled WGS sequence"/>
</dbReference>
<keyword evidence="2" id="KW-1185">Reference proteome</keyword>
<evidence type="ECO:0000313" key="2">
    <source>
        <dbReference type="Proteomes" id="UP001500630"/>
    </source>
</evidence>
<evidence type="ECO:0000313" key="1">
    <source>
        <dbReference type="EMBL" id="GAA3627251.1"/>
    </source>
</evidence>